<dbReference type="EMBL" id="FNAN01000005">
    <property type="protein sequence ID" value="SDE42614.1"/>
    <property type="molecule type" value="Genomic_DNA"/>
</dbReference>
<evidence type="ECO:0000313" key="3">
    <source>
        <dbReference type="Proteomes" id="UP000198748"/>
    </source>
</evidence>
<name>A0A1G7CT58_9BACT</name>
<dbReference type="OrthoDB" id="597471at2"/>
<feature type="region of interest" description="Disordered" evidence="1">
    <location>
        <begin position="147"/>
        <end position="184"/>
    </location>
</feature>
<reference evidence="3" key="1">
    <citation type="submission" date="2016-10" db="EMBL/GenBank/DDBJ databases">
        <authorList>
            <person name="Varghese N."/>
            <person name="Submissions S."/>
        </authorList>
    </citation>
    <scope>NUCLEOTIDE SEQUENCE [LARGE SCALE GENOMIC DNA]</scope>
    <source>
        <strain evidence="3">DSM 25329</strain>
    </source>
</reference>
<dbReference type="SUPFAM" id="SSF48452">
    <property type="entry name" value="TPR-like"/>
    <property type="match status" value="1"/>
</dbReference>
<dbReference type="AlphaFoldDB" id="A0A1G7CT58"/>
<dbReference type="InterPro" id="IPR011990">
    <property type="entry name" value="TPR-like_helical_dom_sf"/>
</dbReference>
<keyword evidence="3" id="KW-1185">Reference proteome</keyword>
<dbReference type="STRING" id="659014.SAMN04487996_10511"/>
<sequence length="239" mass="27361">MTSLILYVLLWLWDNRTFDSITKANQRKLDAEQAFQKKEFTRSAELYRQITYGSLFSDPAARLNLAHSLYKAGDYKQALKHYRLLSDIDNNSIASIANAQIALILVSKKDTASALTSLRTALRIEPGNALARTNYIILKKSFSGIDQPSDVTTRKRRSNQQQPNQVQPAPPPAPPQEIREVSEDVKKEELLKSLKAMNMTEEQARAILDAMKSNESQYIYQLRRKQYNQKPGQKSEIEW</sequence>
<protein>
    <submittedName>
        <fullName evidence="2">TPR repeat-containing protein</fullName>
    </submittedName>
</protein>
<organism evidence="2 3">
    <name type="scientific">Dyadobacter soli</name>
    <dbReference type="NCBI Taxonomy" id="659014"/>
    <lineage>
        <taxon>Bacteria</taxon>
        <taxon>Pseudomonadati</taxon>
        <taxon>Bacteroidota</taxon>
        <taxon>Cytophagia</taxon>
        <taxon>Cytophagales</taxon>
        <taxon>Spirosomataceae</taxon>
        <taxon>Dyadobacter</taxon>
    </lineage>
</organism>
<dbReference type="Proteomes" id="UP000198748">
    <property type="component" value="Unassembled WGS sequence"/>
</dbReference>
<evidence type="ECO:0000256" key="1">
    <source>
        <dbReference type="SAM" id="MobiDB-lite"/>
    </source>
</evidence>
<gene>
    <name evidence="2" type="ORF">SAMN04487996_10511</name>
</gene>
<dbReference type="Gene3D" id="1.25.40.10">
    <property type="entry name" value="Tetratricopeptide repeat domain"/>
    <property type="match status" value="1"/>
</dbReference>
<dbReference type="SMART" id="SM00028">
    <property type="entry name" value="TPR"/>
    <property type="match status" value="2"/>
</dbReference>
<dbReference type="RefSeq" id="WP_090148464.1">
    <property type="nucleotide sequence ID" value="NZ_FNAN01000005.1"/>
</dbReference>
<accession>A0A1G7CT58</accession>
<dbReference type="Pfam" id="PF13181">
    <property type="entry name" value="TPR_8"/>
    <property type="match status" value="2"/>
</dbReference>
<proteinExistence type="predicted"/>
<dbReference type="InterPro" id="IPR019734">
    <property type="entry name" value="TPR_rpt"/>
</dbReference>
<evidence type="ECO:0000313" key="2">
    <source>
        <dbReference type="EMBL" id="SDE42614.1"/>
    </source>
</evidence>